<comment type="caution">
    <text evidence="4">The sequence shown here is derived from an EMBL/GenBank/DDBJ whole genome shotgun (WGS) entry which is preliminary data.</text>
</comment>
<dbReference type="PANTHER" id="PTHR43861">
    <property type="entry name" value="TRANS-ACONITATE 2-METHYLTRANSFERASE-RELATED"/>
    <property type="match status" value="1"/>
</dbReference>
<dbReference type="GO" id="GO:0032259">
    <property type="term" value="P:methylation"/>
    <property type="evidence" value="ECO:0007669"/>
    <property type="project" value="UniProtKB-KW"/>
</dbReference>
<dbReference type="OrthoDB" id="8558926at2"/>
<reference evidence="4 5" key="1">
    <citation type="submission" date="2019-07" db="EMBL/GenBank/DDBJ databases">
        <title>Luteimonas sp. YD-1 nov., isolated from acidic soil.</title>
        <authorList>
            <person name="Zhou J."/>
        </authorList>
    </citation>
    <scope>NUCLEOTIDE SEQUENCE [LARGE SCALE GENOMIC DNA]</scope>
    <source>
        <strain evidence="4 5">YD-1</strain>
    </source>
</reference>
<organism evidence="4 5">
    <name type="scientific">Luteimonas wenzhouensis</name>
    <dbReference type="NCBI Taxonomy" id="2599615"/>
    <lineage>
        <taxon>Bacteria</taxon>
        <taxon>Pseudomonadati</taxon>
        <taxon>Pseudomonadota</taxon>
        <taxon>Gammaproteobacteria</taxon>
        <taxon>Lysobacterales</taxon>
        <taxon>Lysobacteraceae</taxon>
        <taxon>Luteimonas</taxon>
    </lineage>
</organism>
<evidence type="ECO:0000256" key="2">
    <source>
        <dbReference type="ARBA" id="ARBA00022679"/>
    </source>
</evidence>
<proteinExistence type="predicted"/>
<dbReference type="InterPro" id="IPR041698">
    <property type="entry name" value="Methyltransf_25"/>
</dbReference>
<keyword evidence="5" id="KW-1185">Reference proteome</keyword>
<dbReference type="SUPFAM" id="SSF53335">
    <property type="entry name" value="S-adenosyl-L-methionine-dependent methyltransferases"/>
    <property type="match status" value="1"/>
</dbReference>
<evidence type="ECO:0000259" key="3">
    <source>
        <dbReference type="Pfam" id="PF13649"/>
    </source>
</evidence>
<accession>A0A5C5U7G3</accession>
<gene>
    <name evidence="4" type="ORF">FQY79_01515</name>
</gene>
<dbReference type="InterPro" id="IPR029063">
    <property type="entry name" value="SAM-dependent_MTases_sf"/>
</dbReference>
<keyword evidence="2 4" id="KW-0808">Transferase</keyword>
<dbReference type="EMBL" id="VOHE01000001">
    <property type="protein sequence ID" value="TWT21836.1"/>
    <property type="molecule type" value="Genomic_DNA"/>
</dbReference>
<protein>
    <submittedName>
        <fullName evidence="4">Class I SAM-dependent methyltransferase</fullName>
    </submittedName>
</protein>
<dbReference type="Proteomes" id="UP000315949">
    <property type="component" value="Unassembled WGS sequence"/>
</dbReference>
<dbReference type="Pfam" id="PF13649">
    <property type="entry name" value="Methyltransf_25"/>
    <property type="match status" value="1"/>
</dbReference>
<dbReference type="PANTHER" id="PTHR43861:SF1">
    <property type="entry name" value="TRANS-ACONITATE 2-METHYLTRANSFERASE"/>
    <property type="match status" value="1"/>
</dbReference>
<dbReference type="GO" id="GO:0008168">
    <property type="term" value="F:methyltransferase activity"/>
    <property type="evidence" value="ECO:0007669"/>
    <property type="project" value="UniProtKB-KW"/>
</dbReference>
<sequence length="231" mass="24933">MEPSDLVALFDQQAAGYDRQWAKTAPIRDCLYFLLEPLLAPLPAEARVLCVGVGTGQEMAHLAAAHPGWSFTAVEPSGAMLEACRQRADADGFATRCRFHHGFLETLPADAPYDAATCFLVSQFITARAERVRFFSGIASRLRPGGLLASTDLAADTAAPGYDVLLPAWLRMMAAAEVAPEAIERIRLAYSTDVAVLPPGQVEAMLADAGFDAPTRFFQAGLIHGWISRRP</sequence>
<dbReference type="AlphaFoldDB" id="A0A5C5U7G3"/>
<dbReference type="CDD" id="cd02440">
    <property type="entry name" value="AdoMet_MTases"/>
    <property type="match status" value="1"/>
</dbReference>
<evidence type="ECO:0000313" key="5">
    <source>
        <dbReference type="Proteomes" id="UP000315949"/>
    </source>
</evidence>
<name>A0A5C5U7G3_9GAMM</name>
<dbReference type="RefSeq" id="WP_146310095.1">
    <property type="nucleotide sequence ID" value="NZ_VOHE01000001.1"/>
</dbReference>
<keyword evidence="1 4" id="KW-0489">Methyltransferase</keyword>
<dbReference type="Gene3D" id="3.40.50.150">
    <property type="entry name" value="Vaccinia Virus protein VP39"/>
    <property type="match status" value="1"/>
</dbReference>
<evidence type="ECO:0000313" key="4">
    <source>
        <dbReference type="EMBL" id="TWT21836.1"/>
    </source>
</evidence>
<feature type="domain" description="Methyltransferase" evidence="3">
    <location>
        <begin position="48"/>
        <end position="146"/>
    </location>
</feature>
<evidence type="ECO:0000256" key="1">
    <source>
        <dbReference type="ARBA" id="ARBA00022603"/>
    </source>
</evidence>